<dbReference type="SMART" id="SM00939">
    <property type="entry name" value="PepX_C"/>
    <property type="match status" value="1"/>
</dbReference>
<dbReference type="Pfam" id="PF02129">
    <property type="entry name" value="Peptidase_S15"/>
    <property type="match status" value="1"/>
</dbReference>
<dbReference type="InterPro" id="IPR005674">
    <property type="entry name" value="CocE/Ser_esterase"/>
</dbReference>
<dbReference type="GO" id="GO:0008239">
    <property type="term" value="F:dipeptidyl-peptidase activity"/>
    <property type="evidence" value="ECO:0007669"/>
    <property type="project" value="InterPro"/>
</dbReference>
<dbReference type="Gene3D" id="3.40.50.1820">
    <property type="entry name" value="alpha/beta hydrolase"/>
    <property type="match status" value="1"/>
</dbReference>
<dbReference type="EMBL" id="FNBE01000006">
    <property type="protein sequence ID" value="SDF73611.1"/>
    <property type="molecule type" value="Genomic_DNA"/>
</dbReference>
<dbReference type="AlphaFoldDB" id="A0A1G7NI57"/>
<dbReference type="RefSeq" id="WP_093082337.1">
    <property type="nucleotide sequence ID" value="NZ_FNBE01000006.1"/>
</dbReference>
<dbReference type="STRING" id="366584.SAMN05216377_106249"/>
<accession>A0A1G7NI57</accession>
<sequence length="530" mass="57833">MIAALADRALGLEPGRVRFTRREVRTPMPDGISLVGDLYRPAEATGPLPVVLIRLPYSRQAFGAIMAQPMARQGFQVLMQSTRGSFGSGGQFRPFRHERPDGLATLDWLREQPWCDGRIATTGASYFGHTQWMVAGQADVVAMGLHITASRMTDTFYPGGAPTLLNGLNWSASIGNQESDLPLLPHPLRTRRVQQALRRMPLQAADLDVAGAPVGFWRDFTGHGDPDDEFWEATYGERDRDVPPVSMVTGWWDLFVHAQLKDFQTLRESGVDARIVVGPWLHGAPAELREIVRTDVAFLDHHLRGGPAPEGARVRLHLQQADQWLEFDEWPPPATPHPLDLGALAGTESSTFTYDPADPTPAVGGPLLTKPAEQADQGPVEVRPDVLLFTGPALETDLDVVGPVTARLFVRPSVEYADVYVRVCDVDERGVSRNVVDGIRRLDPRSVPAKDVTVGPGGVCAVDLELFPTAYRFRAGHRIRVQVAGGAFPRFARNTGTGEPFGSATSGVRCRTEVLHSASHPSTVTLPVLA</sequence>
<dbReference type="NCBIfam" id="TIGR00976">
    <property type="entry name" value="CocE_NonD"/>
    <property type="match status" value="1"/>
</dbReference>
<dbReference type="SUPFAM" id="SSF53474">
    <property type="entry name" value="alpha/beta-Hydrolases"/>
    <property type="match status" value="1"/>
</dbReference>
<evidence type="ECO:0000259" key="2">
    <source>
        <dbReference type="SMART" id="SM00939"/>
    </source>
</evidence>
<dbReference type="OrthoDB" id="5240615at2"/>
<dbReference type="Gene3D" id="1.10.3020.10">
    <property type="entry name" value="alpha-amino acid ester hydrolase ( Helical cap domain)"/>
    <property type="match status" value="1"/>
</dbReference>
<dbReference type="Pfam" id="PF08530">
    <property type="entry name" value="PepX_C"/>
    <property type="match status" value="1"/>
</dbReference>
<protein>
    <recommendedName>
        <fullName evidence="2">Xaa-Pro dipeptidyl-peptidase C-terminal domain-containing protein</fullName>
    </recommendedName>
</protein>
<proteinExistence type="predicted"/>
<name>A0A1G7NI57_PSEOR</name>
<organism evidence="3 4">
    <name type="scientific">Pseudonocardia oroxyli</name>
    <dbReference type="NCBI Taxonomy" id="366584"/>
    <lineage>
        <taxon>Bacteria</taxon>
        <taxon>Bacillati</taxon>
        <taxon>Actinomycetota</taxon>
        <taxon>Actinomycetes</taxon>
        <taxon>Pseudonocardiales</taxon>
        <taxon>Pseudonocardiaceae</taxon>
        <taxon>Pseudonocardia</taxon>
    </lineage>
</organism>
<dbReference type="InterPro" id="IPR013736">
    <property type="entry name" value="Xaa-Pro_dipept_C"/>
</dbReference>
<dbReference type="SUPFAM" id="SSF49785">
    <property type="entry name" value="Galactose-binding domain-like"/>
    <property type="match status" value="1"/>
</dbReference>
<feature type="domain" description="Xaa-Pro dipeptidyl-peptidase C-terminal" evidence="2">
    <location>
        <begin position="296"/>
        <end position="525"/>
    </location>
</feature>
<dbReference type="Gene3D" id="2.60.120.260">
    <property type="entry name" value="Galactose-binding domain-like"/>
    <property type="match status" value="1"/>
</dbReference>
<reference evidence="3 4" key="1">
    <citation type="submission" date="2016-10" db="EMBL/GenBank/DDBJ databases">
        <authorList>
            <person name="de Groot N.N."/>
        </authorList>
    </citation>
    <scope>NUCLEOTIDE SEQUENCE [LARGE SCALE GENOMIC DNA]</scope>
    <source>
        <strain evidence="3 4">CGMCC 4.3143</strain>
    </source>
</reference>
<evidence type="ECO:0000313" key="3">
    <source>
        <dbReference type="EMBL" id="SDF73611.1"/>
    </source>
</evidence>
<evidence type="ECO:0000313" key="4">
    <source>
        <dbReference type="Proteomes" id="UP000198967"/>
    </source>
</evidence>
<dbReference type="InterPro" id="IPR029058">
    <property type="entry name" value="AB_hydrolase_fold"/>
</dbReference>
<evidence type="ECO:0000256" key="1">
    <source>
        <dbReference type="ARBA" id="ARBA00022801"/>
    </source>
</evidence>
<dbReference type="InterPro" id="IPR000383">
    <property type="entry name" value="Xaa-Pro-like_dom"/>
</dbReference>
<gene>
    <name evidence="3" type="ORF">SAMN05216377_106249</name>
</gene>
<dbReference type="InterPro" id="IPR008979">
    <property type="entry name" value="Galactose-bd-like_sf"/>
</dbReference>
<dbReference type="Proteomes" id="UP000198967">
    <property type="component" value="Unassembled WGS sequence"/>
</dbReference>
<keyword evidence="4" id="KW-1185">Reference proteome</keyword>
<keyword evidence="1" id="KW-0378">Hydrolase</keyword>